<dbReference type="PANTHER" id="PTHR42788:SF13">
    <property type="entry name" value="ALIPHATIC SULFONATES IMPORT ATP-BINDING PROTEIN SSUB"/>
    <property type="match status" value="1"/>
</dbReference>
<reference evidence="5" key="1">
    <citation type="journal article" date="2014" name="Int. J. Syst. Evol. Microbiol.">
        <title>Complete genome sequence of Corynebacterium casei LMG S-19264T (=DSM 44701T), isolated from a smear-ripened cheese.</title>
        <authorList>
            <consortium name="US DOE Joint Genome Institute (JGI-PGF)"/>
            <person name="Walter F."/>
            <person name="Albersmeier A."/>
            <person name="Kalinowski J."/>
            <person name="Ruckert C."/>
        </authorList>
    </citation>
    <scope>NUCLEOTIDE SEQUENCE</scope>
    <source>
        <strain evidence="5">JCM 19831</strain>
    </source>
</reference>
<dbReference type="SUPFAM" id="SSF52540">
    <property type="entry name" value="P-loop containing nucleoside triphosphate hydrolases"/>
    <property type="match status" value="1"/>
</dbReference>
<dbReference type="InterPro" id="IPR003439">
    <property type="entry name" value="ABC_transporter-like_ATP-bd"/>
</dbReference>
<name>A0A917WWK4_9ACTN</name>
<keyword evidence="6" id="KW-1185">Reference proteome</keyword>
<keyword evidence="2" id="KW-0547">Nucleotide-binding</keyword>
<dbReference type="PROSITE" id="PS00211">
    <property type="entry name" value="ABC_TRANSPORTER_1"/>
    <property type="match status" value="1"/>
</dbReference>
<dbReference type="Proteomes" id="UP000642070">
    <property type="component" value="Unassembled WGS sequence"/>
</dbReference>
<feature type="domain" description="ABC transporter" evidence="4">
    <location>
        <begin position="5"/>
        <end position="237"/>
    </location>
</feature>
<dbReference type="EMBL" id="BMPI01000019">
    <property type="protein sequence ID" value="GGM35644.1"/>
    <property type="molecule type" value="Genomic_DNA"/>
</dbReference>
<protein>
    <submittedName>
        <fullName evidence="5">ABC transporter</fullName>
    </submittedName>
</protein>
<sequence>MSPKMLEVDVSKTFDGARGPVKAIERIHFSVDEDEFVSVVGPSGCGKTTLLRCIAGLATSTSGVTRLRGAPVVAPPPELAVVFQDYARSLFPWLTVRKNVMLPLRHRRDVADKGRAASEAIDAVGLSRFADHYPWQLSGGMQQRVAIARALAYQPKVLLMDEPFASVDAQTRAELEDLVLQVRGRFRMTTVLVTHDIDESVYMSDTVVVLSRPPSTVQQVLSVGLPSPRNQVTTKELPEFARLRTEIYMAITGGRAAPSSTATVTVR</sequence>
<keyword evidence="3" id="KW-0067">ATP-binding</keyword>
<proteinExistence type="predicted"/>
<dbReference type="InterPro" id="IPR027417">
    <property type="entry name" value="P-loop_NTPase"/>
</dbReference>
<dbReference type="GO" id="GO:0005524">
    <property type="term" value="F:ATP binding"/>
    <property type="evidence" value="ECO:0007669"/>
    <property type="project" value="UniProtKB-KW"/>
</dbReference>
<dbReference type="AlphaFoldDB" id="A0A917WWK4"/>
<evidence type="ECO:0000256" key="3">
    <source>
        <dbReference type="ARBA" id="ARBA00022840"/>
    </source>
</evidence>
<dbReference type="PANTHER" id="PTHR42788">
    <property type="entry name" value="TAURINE IMPORT ATP-BINDING PROTEIN-RELATED"/>
    <property type="match status" value="1"/>
</dbReference>
<accession>A0A917WWK4</accession>
<dbReference type="RefSeq" id="WP_229835616.1">
    <property type="nucleotide sequence ID" value="NZ_BMPI01000019.1"/>
</dbReference>
<dbReference type="InterPro" id="IPR050166">
    <property type="entry name" value="ABC_transporter_ATP-bind"/>
</dbReference>
<comment type="caution">
    <text evidence="5">The sequence shown here is derived from an EMBL/GenBank/DDBJ whole genome shotgun (WGS) entry which is preliminary data.</text>
</comment>
<evidence type="ECO:0000259" key="4">
    <source>
        <dbReference type="PROSITE" id="PS50893"/>
    </source>
</evidence>
<evidence type="ECO:0000313" key="5">
    <source>
        <dbReference type="EMBL" id="GGM35644.1"/>
    </source>
</evidence>
<reference evidence="5" key="2">
    <citation type="submission" date="2020-09" db="EMBL/GenBank/DDBJ databases">
        <authorList>
            <person name="Sun Q."/>
            <person name="Ohkuma M."/>
        </authorList>
    </citation>
    <scope>NUCLEOTIDE SEQUENCE</scope>
    <source>
        <strain evidence="5">JCM 19831</strain>
    </source>
</reference>
<gene>
    <name evidence="5" type="primary">ssuB</name>
    <name evidence="5" type="ORF">GCM10007977_041330</name>
</gene>
<dbReference type="Gene3D" id="3.40.50.300">
    <property type="entry name" value="P-loop containing nucleotide triphosphate hydrolases"/>
    <property type="match status" value="1"/>
</dbReference>
<dbReference type="Pfam" id="PF00005">
    <property type="entry name" value="ABC_tran"/>
    <property type="match status" value="1"/>
</dbReference>
<dbReference type="SMART" id="SM00382">
    <property type="entry name" value="AAA"/>
    <property type="match status" value="1"/>
</dbReference>
<evidence type="ECO:0000256" key="2">
    <source>
        <dbReference type="ARBA" id="ARBA00022741"/>
    </source>
</evidence>
<dbReference type="InterPro" id="IPR017871">
    <property type="entry name" value="ABC_transporter-like_CS"/>
</dbReference>
<organism evidence="5 6">
    <name type="scientific">Dactylosporangium sucinum</name>
    <dbReference type="NCBI Taxonomy" id="1424081"/>
    <lineage>
        <taxon>Bacteria</taxon>
        <taxon>Bacillati</taxon>
        <taxon>Actinomycetota</taxon>
        <taxon>Actinomycetes</taxon>
        <taxon>Micromonosporales</taxon>
        <taxon>Micromonosporaceae</taxon>
        <taxon>Dactylosporangium</taxon>
    </lineage>
</organism>
<keyword evidence="1" id="KW-0813">Transport</keyword>
<dbReference type="PROSITE" id="PS50893">
    <property type="entry name" value="ABC_TRANSPORTER_2"/>
    <property type="match status" value="1"/>
</dbReference>
<dbReference type="CDD" id="cd03293">
    <property type="entry name" value="ABC_NrtD_SsuB_transporters"/>
    <property type="match status" value="1"/>
</dbReference>
<evidence type="ECO:0000256" key="1">
    <source>
        <dbReference type="ARBA" id="ARBA00022448"/>
    </source>
</evidence>
<dbReference type="GO" id="GO:0016887">
    <property type="term" value="F:ATP hydrolysis activity"/>
    <property type="evidence" value="ECO:0007669"/>
    <property type="project" value="InterPro"/>
</dbReference>
<evidence type="ECO:0000313" key="6">
    <source>
        <dbReference type="Proteomes" id="UP000642070"/>
    </source>
</evidence>
<dbReference type="InterPro" id="IPR003593">
    <property type="entry name" value="AAA+_ATPase"/>
</dbReference>